<gene>
    <name evidence="2" type="ORF">AAE3_LOCUS11633</name>
</gene>
<organism evidence="2 3">
    <name type="scientific">Cyclocybe aegerita</name>
    <name type="common">Black poplar mushroom</name>
    <name type="synonym">Agrocybe aegerita</name>
    <dbReference type="NCBI Taxonomy" id="1973307"/>
    <lineage>
        <taxon>Eukaryota</taxon>
        <taxon>Fungi</taxon>
        <taxon>Dikarya</taxon>
        <taxon>Basidiomycota</taxon>
        <taxon>Agaricomycotina</taxon>
        <taxon>Agaricomycetes</taxon>
        <taxon>Agaricomycetidae</taxon>
        <taxon>Agaricales</taxon>
        <taxon>Agaricineae</taxon>
        <taxon>Bolbitiaceae</taxon>
        <taxon>Cyclocybe</taxon>
    </lineage>
</organism>
<feature type="transmembrane region" description="Helical" evidence="1">
    <location>
        <begin position="50"/>
        <end position="76"/>
    </location>
</feature>
<evidence type="ECO:0000256" key="1">
    <source>
        <dbReference type="SAM" id="Phobius"/>
    </source>
</evidence>
<keyword evidence="1" id="KW-1133">Transmembrane helix</keyword>
<sequence length="108" mass="12373">MSDHVGGSDRGLGAPFLGYSIGCLLFGITALQAYQYFTNYPKDSRMRKRFTLFICSLDLSHLVIGAYMLYNILIYYGCETNPEQRVVGIFKVSRLRSRRILITEKTFD</sequence>
<accession>A0A8S0WH61</accession>
<dbReference type="OrthoDB" id="3270417at2759"/>
<proteinExistence type="predicted"/>
<evidence type="ECO:0000313" key="3">
    <source>
        <dbReference type="Proteomes" id="UP000467700"/>
    </source>
</evidence>
<dbReference type="AlphaFoldDB" id="A0A8S0WH61"/>
<keyword evidence="1" id="KW-0812">Transmembrane</keyword>
<dbReference type="Proteomes" id="UP000467700">
    <property type="component" value="Unassembled WGS sequence"/>
</dbReference>
<evidence type="ECO:0000313" key="2">
    <source>
        <dbReference type="EMBL" id="CAA7269390.1"/>
    </source>
</evidence>
<keyword evidence="3" id="KW-1185">Reference proteome</keyword>
<keyword evidence="1" id="KW-0472">Membrane</keyword>
<reference evidence="2 3" key="1">
    <citation type="submission" date="2020-01" db="EMBL/GenBank/DDBJ databases">
        <authorList>
            <person name="Gupta K D."/>
        </authorList>
    </citation>
    <scope>NUCLEOTIDE SEQUENCE [LARGE SCALE GENOMIC DNA]</scope>
</reference>
<protein>
    <submittedName>
        <fullName evidence="2">Uncharacterized protein</fullName>
    </submittedName>
</protein>
<dbReference type="EMBL" id="CACVBS010000078">
    <property type="protein sequence ID" value="CAA7269390.1"/>
    <property type="molecule type" value="Genomic_DNA"/>
</dbReference>
<comment type="caution">
    <text evidence="2">The sequence shown here is derived from an EMBL/GenBank/DDBJ whole genome shotgun (WGS) entry which is preliminary data.</text>
</comment>
<feature type="transmembrane region" description="Helical" evidence="1">
    <location>
        <begin position="16"/>
        <end position="38"/>
    </location>
</feature>
<name>A0A8S0WH61_CYCAE</name>